<evidence type="ECO:0008006" key="2">
    <source>
        <dbReference type="Google" id="ProtNLM"/>
    </source>
</evidence>
<name>A0A382GL18_9ZZZZ</name>
<gene>
    <name evidence="1" type="ORF">METZ01_LOCUS228328</name>
</gene>
<proteinExistence type="predicted"/>
<reference evidence="1" key="1">
    <citation type="submission" date="2018-05" db="EMBL/GenBank/DDBJ databases">
        <authorList>
            <person name="Lanie J.A."/>
            <person name="Ng W.-L."/>
            <person name="Kazmierczak K.M."/>
            <person name="Andrzejewski T.M."/>
            <person name="Davidsen T.M."/>
            <person name="Wayne K.J."/>
            <person name="Tettelin H."/>
            <person name="Glass J.I."/>
            <person name="Rusch D."/>
            <person name="Podicherti R."/>
            <person name="Tsui H.-C.T."/>
            <person name="Winkler M.E."/>
        </authorList>
    </citation>
    <scope>NUCLEOTIDE SEQUENCE</scope>
</reference>
<organism evidence="1">
    <name type="scientific">marine metagenome</name>
    <dbReference type="NCBI Taxonomy" id="408172"/>
    <lineage>
        <taxon>unclassified sequences</taxon>
        <taxon>metagenomes</taxon>
        <taxon>ecological metagenomes</taxon>
    </lineage>
</organism>
<dbReference type="Gene3D" id="3.40.50.300">
    <property type="entry name" value="P-loop containing nucleotide triphosphate hydrolases"/>
    <property type="match status" value="1"/>
</dbReference>
<dbReference type="EMBL" id="UINC01055975">
    <property type="protein sequence ID" value="SVB75474.1"/>
    <property type="molecule type" value="Genomic_DNA"/>
</dbReference>
<dbReference type="SUPFAM" id="SSF52540">
    <property type="entry name" value="P-loop containing nucleoside triphosphate hydrolases"/>
    <property type="match status" value="1"/>
</dbReference>
<sequence length="339" mass="38510">MFEVNTKQLREAMIRDFKVGLVPMVASSPGMGKSDVVKSIAEEFKLKLIDLRVSQCEPVDMKGFPDTKDDRMAFLPPKYFPLSTDPIPTGYSGWLLFLDEFNSASREVEGAAYRLILDRTIEEHSLHPKCVIAAAGNLVSDRAIVNVASTATTSRLSHYRLIVNCDIWVEWANLHNIDHRIISFIKFKPSVLHKFNPDTDELTFPCPRTFEFASKVISNSETIDTIDKIRLAGTIGEGTSIELVTYCEIYQSLPTIEQILNDPKTGWKVPTEISEQYAITTMLSHNITKTNVDIIMTAIERLPIEFQVITLKDIYSRQPDLKDHLRIQKWVSKHASEMF</sequence>
<dbReference type="AlphaFoldDB" id="A0A382GL18"/>
<evidence type="ECO:0000313" key="1">
    <source>
        <dbReference type="EMBL" id="SVB75474.1"/>
    </source>
</evidence>
<accession>A0A382GL18</accession>
<dbReference type="InterPro" id="IPR027417">
    <property type="entry name" value="P-loop_NTPase"/>
</dbReference>
<protein>
    <recommendedName>
        <fullName evidence="2">ATPase dynein-related AAA domain-containing protein</fullName>
    </recommendedName>
</protein>